<name>A0A9Q8SUL7_9PEZI</name>
<dbReference type="Proteomes" id="UP000830671">
    <property type="component" value="Chromosome 4"/>
</dbReference>
<dbReference type="GeneID" id="73343378"/>
<feature type="compositionally biased region" description="Basic and acidic residues" evidence="1">
    <location>
        <begin position="589"/>
        <end position="598"/>
    </location>
</feature>
<accession>A0A9Q8SUL7</accession>
<dbReference type="RefSeq" id="XP_049145512.1">
    <property type="nucleotide sequence ID" value="XM_049288368.1"/>
</dbReference>
<feature type="compositionally biased region" description="Basic and acidic residues" evidence="1">
    <location>
        <begin position="545"/>
        <end position="555"/>
    </location>
</feature>
<gene>
    <name evidence="2" type="ORF">CLUP02_09390</name>
</gene>
<feature type="compositionally biased region" description="Low complexity" evidence="1">
    <location>
        <begin position="616"/>
        <end position="625"/>
    </location>
</feature>
<feature type="compositionally biased region" description="Basic and acidic residues" evidence="1">
    <location>
        <begin position="48"/>
        <end position="57"/>
    </location>
</feature>
<organism evidence="2 3">
    <name type="scientific">Colletotrichum lupini</name>
    <dbReference type="NCBI Taxonomy" id="145971"/>
    <lineage>
        <taxon>Eukaryota</taxon>
        <taxon>Fungi</taxon>
        <taxon>Dikarya</taxon>
        <taxon>Ascomycota</taxon>
        <taxon>Pezizomycotina</taxon>
        <taxon>Sordariomycetes</taxon>
        <taxon>Hypocreomycetidae</taxon>
        <taxon>Glomerellales</taxon>
        <taxon>Glomerellaceae</taxon>
        <taxon>Colletotrichum</taxon>
        <taxon>Colletotrichum acutatum species complex</taxon>
    </lineage>
</organism>
<feature type="compositionally biased region" description="Low complexity" evidence="1">
    <location>
        <begin position="559"/>
        <end position="568"/>
    </location>
</feature>
<evidence type="ECO:0000313" key="3">
    <source>
        <dbReference type="Proteomes" id="UP000830671"/>
    </source>
</evidence>
<feature type="region of interest" description="Disordered" evidence="1">
    <location>
        <begin position="35"/>
        <end position="57"/>
    </location>
</feature>
<keyword evidence="3" id="KW-1185">Reference proteome</keyword>
<proteinExistence type="predicted"/>
<feature type="region of interest" description="Disordered" evidence="1">
    <location>
        <begin position="545"/>
        <end position="625"/>
    </location>
</feature>
<dbReference type="AlphaFoldDB" id="A0A9Q8SUL7"/>
<sequence>MWIIGSQRSKKRDSWGRCMSHRLASSLAGPFVRLEGELGSRPTSRKGKRDDHHKERQHCGLTTFQHMPRGVRDKSPCWVFPFSAVVSEGRRCPSIGHHLSILTAQSLKLLSPTTQSPTNGVVLKLTCYLNSTEVPTRLAYTIPSHWLTADGGRCRAHFSCDALSADGSSPKAAGHSMTRSVENASQYYTHHSMVGTPKSKLVNLKQETRIILTTKWSVDLELSSLAVDETPGYQDREIRLGTVYLPGFQDSRGDDISRCRSLTSPHRPTTHAAHGPLVRTAEIRDYQVAPTAYFGPNQLQMSYTSPCGRRCREYPAFRQPRRDFVAPALRTVFHPETLGVIDFQSSLATNLTFGAADAKGHRIVGIRICQEVCWSLIMIQQSQTTTICPFTFHAAKIGWWSFWTACSACDLDLENAVCLGESKLDNVNFANSVLWQHGAGSRRGSFLIHPNEFNILCFRKTLILEQIATYSDMGQTRLEMHVPSKARNSLSLPRFILLFFFSCSIKLIVPNGPGTPVSYQAEQGRGGRGDPIHLLICLAFGNRGRGKERMGDKQRRQARQQMRASQMRGNNLIPAFGVPTKEPVPAPSRQEEEEHGLDQDNNVAAPSPMPLHLDRASSTARSSAESQGHVKKMWIDCKMKGNRLGWALRYPMPPTTLRERRCLGCLLFQRRPIRSSESGDISWAAEHIQRRIGYVSAHLDPVPSHVRSVPSPQARRMTDALQVFYGVLWT</sequence>
<evidence type="ECO:0000313" key="2">
    <source>
        <dbReference type="EMBL" id="UQC83894.1"/>
    </source>
</evidence>
<dbReference type="EMBL" id="CP019476">
    <property type="protein sequence ID" value="UQC83894.1"/>
    <property type="molecule type" value="Genomic_DNA"/>
</dbReference>
<evidence type="ECO:0000256" key="1">
    <source>
        <dbReference type="SAM" id="MobiDB-lite"/>
    </source>
</evidence>
<reference evidence="2" key="1">
    <citation type="journal article" date="2021" name="Mol. Plant Microbe Interact.">
        <title>Complete Genome Sequence of the Plant-Pathogenic Fungus Colletotrichum lupini.</title>
        <authorList>
            <person name="Baroncelli R."/>
            <person name="Pensec F."/>
            <person name="Da Lio D."/>
            <person name="Boufleur T."/>
            <person name="Vicente I."/>
            <person name="Sarrocco S."/>
            <person name="Picot A."/>
            <person name="Baraldi E."/>
            <person name="Sukno S."/>
            <person name="Thon M."/>
            <person name="Le Floch G."/>
        </authorList>
    </citation>
    <scope>NUCLEOTIDE SEQUENCE</scope>
    <source>
        <strain evidence="2">IMI 504893</strain>
    </source>
</reference>
<protein>
    <submittedName>
        <fullName evidence="2">Uncharacterized protein</fullName>
    </submittedName>
</protein>
<dbReference type="KEGG" id="clup:CLUP02_09390"/>